<reference evidence="1" key="1">
    <citation type="journal article" date="2020" name="New Phytol.">
        <title>Comparative genomics reveals dynamic genome evolution in host specialist ectomycorrhizal fungi.</title>
        <authorList>
            <person name="Lofgren L.A."/>
            <person name="Nguyen N.H."/>
            <person name="Vilgalys R."/>
            <person name="Ruytinx J."/>
            <person name="Liao H.L."/>
            <person name="Branco S."/>
            <person name="Kuo A."/>
            <person name="LaButti K."/>
            <person name="Lipzen A."/>
            <person name="Andreopoulos W."/>
            <person name="Pangilinan J."/>
            <person name="Riley R."/>
            <person name="Hundley H."/>
            <person name="Na H."/>
            <person name="Barry K."/>
            <person name="Grigoriev I.V."/>
            <person name="Stajich J.E."/>
            <person name="Kennedy P.G."/>
        </authorList>
    </citation>
    <scope>NUCLEOTIDE SEQUENCE</scope>
    <source>
        <strain evidence="1">FC203</strain>
    </source>
</reference>
<comment type="caution">
    <text evidence="1">The sequence shown here is derived from an EMBL/GenBank/DDBJ whole genome shotgun (WGS) entry which is preliminary data.</text>
</comment>
<keyword evidence="2" id="KW-1185">Reference proteome</keyword>
<accession>A0AAD4DWX4</accession>
<dbReference type="GeneID" id="64671737"/>
<dbReference type="RefSeq" id="XP_041220718.1">
    <property type="nucleotide sequence ID" value="XM_041377439.1"/>
</dbReference>
<proteinExistence type="predicted"/>
<protein>
    <submittedName>
        <fullName evidence="1">Uncharacterized protein</fullName>
    </submittedName>
</protein>
<organism evidence="1 2">
    <name type="scientific">Suillus fuscotomentosus</name>
    <dbReference type="NCBI Taxonomy" id="1912939"/>
    <lineage>
        <taxon>Eukaryota</taxon>
        <taxon>Fungi</taxon>
        <taxon>Dikarya</taxon>
        <taxon>Basidiomycota</taxon>
        <taxon>Agaricomycotina</taxon>
        <taxon>Agaricomycetes</taxon>
        <taxon>Agaricomycetidae</taxon>
        <taxon>Boletales</taxon>
        <taxon>Suillineae</taxon>
        <taxon>Suillaceae</taxon>
        <taxon>Suillus</taxon>
    </lineage>
</organism>
<dbReference type="AlphaFoldDB" id="A0AAD4DWX4"/>
<evidence type="ECO:0000313" key="1">
    <source>
        <dbReference type="EMBL" id="KAG1895142.1"/>
    </source>
</evidence>
<gene>
    <name evidence="1" type="ORF">F5891DRAFT_984467</name>
</gene>
<evidence type="ECO:0000313" key="2">
    <source>
        <dbReference type="Proteomes" id="UP001195769"/>
    </source>
</evidence>
<sequence length="225" mass="25275">MCAAVARVTIDASPLRTKESFMLELRRIRSQAESSDLAREREHHFIDSGTAAVQVPPAAKNTYHKNLGKSRLNSLEANPNGDELEAAVPRFFQGILRRRDVFSTKFAKNDDILNEIHMQMNTLMLMCWTVPRYNMQLCLLIEHGGMSSKVGHSDQDLVARSLLLARERGVGSRGREDADRKYDPSSLLRDSWVAAGLGHGSSQERDQAYMKMTQNGQKEILEVSS</sequence>
<dbReference type="EMBL" id="JABBWK010000070">
    <property type="protein sequence ID" value="KAG1895142.1"/>
    <property type="molecule type" value="Genomic_DNA"/>
</dbReference>
<dbReference type="Proteomes" id="UP001195769">
    <property type="component" value="Unassembled WGS sequence"/>
</dbReference>
<name>A0AAD4DWX4_9AGAM</name>